<dbReference type="Proteomes" id="UP001317822">
    <property type="component" value="Chromosome"/>
</dbReference>
<sequence>MPSRRAFLAAQGVLFATAAAPTGLLAALAANTPPMPRLDDWELVRALFRLDPAWLHFSGFYIASHPEPVRQAIEAFRVALDANPLLTVEHGMFGTDEQSLEGKVREAAAPYLGGRAEDIALTGSTTMGLALVYHGLQLQPGDEILTTVHDHVVHHEAIRLSAQRNGASVRKIRLFERSSDATVDGIVAAVRSGIGPKTRILGITWVQSSTGLRAPVRAIADAVAEINATRSEDQRVRIVLDGVHGFGSVDAAAAELGADYFCAGTHKWILGPRGTGLVWASAENWARLRPTIPSFSDLELYEAWKDGRPPRGPNNAARVTPGGFHAYEHHWALASAFELQRQLQRPRVAGRIAELNGRIKDGLAGIPGLTLHTPRDPALSAGICCFELKGKTPDQIVAGLLARKVLASSSPYAVSYARLSGGLMNTPDQVDQALAALREVAKG</sequence>
<dbReference type="GO" id="GO:0008483">
    <property type="term" value="F:transaminase activity"/>
    <property type="evidence" value="ECO:0007669"/>
    <property type="project" value="UniProtKB-KW"/>
</dbReference>
<dbReference type="InterPro" id="IPR000192">
    <property type="entry name" value="Aminotrans_V_dom"/>
</dbReference>
<dbReference type="InterPro" id="IPR015422">
    <property type="entry name" value="PyrdxlP-dep_Trfase_small"/>
</dbReference>
<feature type="signal peptide" evidence="2">
    <location>
        <begin position="1"/>
        <end position="26"/>
    </location>
</feature>
<dbReference type="PANTHER" id="PTHR43586:SF8">
    <property type="entry name" value="CYSTEINE DESULFURASE 1, CHLOROPLASTIC"/>
    <property type="match status" value="1"/>
</dbReference>
<dbReference type="PROSITE" id="PS51318">
    <property type="entry name" value="TAT"/>
    <property type="match status" value="1"/>
</dbReference>
<dbReference type="PANTHER" id="PTHR43586">
    <property type="entry name" value="CYSTEINE DESULFURASE"/>
    <property type="match status" value="1"/>
</dbReference>
<dbReference type="InterPro" id="IPR015424">
    <property type="entry name" value="PyrdxlP-dep_Trfase"/>
</dbReference>
<keyword evidence="4" id="KW-0808">Transferase</keyword>
<keyword evidence="2" id="KW-0732">Signal</keyword>
<evidence type="ECO:0000313" key="4">
    <source>
        <dbReference type="EMBL" id="BDU16829.1"/>
    </source>
</evidence>
<organism evidence="4 5">
    <name type="scientific">Lysobacter auxotrophicus</name>
    <dbReference type="NCBI Taxonomy" id="2992573"/>
    <lineage>
        <taxon>Bacteria</taxon>
        <taxon>Pseudomonadati</taxon>
        <taxon>Pseudomonadota</taxon>
        <taxon>Gammaproteobacteria</taxon>
        <taxon>Lysobacterales</taxon>
        <taxon>Lysobacteraceae</taxon>
        <taxon>Lysobacter</taxon>
    </lineage>
</organism>
<accession>A0ABN6UKN6</accession>
<name>A0ABN6UKN6_9GAMM</name>
<dbReference type="EMBL" id="AP027041">
    <property type="protein sequence ID" value="BDU16829.1"/>
    <property type="molecule type" value="Genomic_DNA"/>
</dbReference>
<proteinExistence type="predicted"/>
<dbReference type="InterPro" id="IPR015421">
    <property type="entry name" value="PyrdxlP-dep_Trfase_major"/>
</dbReference>
<evidence type="ECO:0000259" key="3">
    <source>
        <dbReference type="Pfam" id="PF00266"/>
    </source>
</evidence>
<dbReference type="Pfam" id="PF00266">
    <property type="entry name" value="Aminotran_5"/>
    <property type="match status" value="1"/>
</dbReference>
<dbReference type="SUPFAM" id="SSF53383">
    <property type="entry name" value="PLP-dependent transferases"/>
    <property type="match status" value="1"/>
</dbReference>
<keyword evidence="4" id="KW-0032">Aminotransferase</keyword>
<gene>
    <name evidence="4" type="ORF">LA521A_20300</name>
</gene>
<feature type="chain" id="PRO_5046845964" evidence="2">
    <location>
        <begin position="27"/>
        <end position="443"/>
    </location>
</feature>
<protein>
    <submittedName>
        <fullName evidence="4">Aminotransferase class V-fold PLP-dependent enzyme</fullName>
    </submittedName>
</protein>
<keyword evidence="5" id="KW-1185">Reference proteome</keyword>
<dbReference type="Gene3D" id="3.40.640.10">
    <property type="entry name" value="Type I PLP-dependent aspartate aminotransferase-like (Major domain)"/>
    <property type="match status" value="1"/>
</dbReference>
<evidence type="ECO:0000256" key="1">
    <source>
        <dbReference type="ARBA" id="ARBA00022898"/>
    </source>
</evidence>
<dbReference type="InterPro" id="IPR006311">
    <property type="entry name" value="TAT_signal"/>
</dbReference>
<dbReference type="RefSeq" id="WP_281778812.1">
    <property type="nucleotide sequence ID" value="NZ_AP027041.1"/>
</dbReference>
<reference evidence="4 5" key="1">
    <citation type="journal article" date="2023" name="Int. J. Syst. Evol. Microbiol.">
        <title>Physiological and genomic analyses of cobalamin (vitamin B12)-auxotrophy of Lysobacter auxotrophicus sp. nov., a methionine-auxotrophic chitinolytic bacterium isolated from chitin-treated soil.</title>
        <authorList>
            <person name="Saito A."/>
            <person name="Dohra H."/>
            <person name="Hamada M."/>
            <person name="Moriuchi R."/>
            <person name="Kotsuchibashi Y."/>
            <person name="Mori K."/>
        </authorList>
    </citation>
    <scope>NUCLEOTIDE SEQUENCE [LARGE SCALE GENOMIC DNA]</scope>
    <source>
        <strain evidence="4 5">5-21a</strain>
    </source>
</reference>
<evidence type="ECO:0000313" key="5">
    <source>
        <dbReference type="Proteomes" id="UP001317822"/>
    </source>
</evidence>
<evidence type="ECO:0000256" key="2">
    <source>
        <dbReference type="SAM" id="SignalP"/>
    </source>
</evidence>
<dbReference type="Gene3D" id="3.90.1150.10">
    <property type="entry name" value="Aspartate Aminotransferase, domain 1"/>
    <property type="match status" value="1"/>
</dbReference>
<feature type="domain" description="Aminotransferase class V" evidence="3">
    <location>
        <begin position="66"/>
        <end position="409"/>
    </location>
</feature>
<keyword evidence="1" id="KW-0663">Pyridoxal phosphate</keyword>